<dbReference type="Proteomes" id="UP000214973">
    <property type="component" value="Chromosome 1"/>
</dbReference>
<dbReference type="RefSeq" id="WP_095065683.1">
    <property type="nucleotide sequence ID" value="NZ_LT906470.1"/>
</dbReference>
<keyword evidence="3" id="KW-0413">Isomerase</keyword>
<accession>A0A239YRX9</accession>
<proteinExistence type="inferred from homology"/>
<dbReference type="AlphaFoldDB" id="A0A239YRX9"/>
<dbReference type="KEGG" id="vrm:44547418_00677"/>
<protein>
    <submittedName>
        <fullName evidence="3">UDP-glucose 4-epimerase</fullName>
        <ecNumber evidence="3">5.1.3.2</ecNumber>
    </submittedName>
</protein>
<dbReference type="PANTHER" id="PTHR43000">
    <property type="entry name" value="DTDP-D-GLUCOSE 4,6-DEHYDRATASE-RELATED"/>
    <property type="match status" value="1"/>
</dbReference>
<comment type="similarity">
    <text evidence="1">Belongs to the NAD(P)-dependent epimerase/dehydratase family.</text>
</comment>
<reference evidence="3 4" key="1">
    <citation type="submission" date="2017-06" db="EMBL/GenBank/DDBJ databases">
        <authorList>
            <consortium name="Pathogen Informatics"/>
        </authorList>
    </citation>
    <scope>NUCLEOTIDE SEQUENCE [LARGE SCALE GENOMIC DNA]</scope>
    <source>
        <strain evidence="3 4">NCTC12018</strain>
    </source>
</reference>
<name>A0A239YRX9_9FIRM</name>
<dbReference type="Pfam" id="PF01370">
    <property type="entry name" value="Epimerase"/>
    <property type="match status" value="1"/>
</dbReference>
<dbReference type="Gene3D" id="3.40.50.720">
    <property type="entry name" value="NAD(P)-binding Rossmann-like Domain"/>
    <property type="match status" value="1"/>
</dbReference>
<sequence length="309" mass="34176">MNICVTGGAGFIGSHLVDRLIDLGHNVLVIDNLSTGMRSFVHERAQFIEMDVRDANLTAVFEDFKPSVVFHEAAQTMVPSSMENPSYDCDVNLLGLINVLEACRKVKVEQVLMPSSAAVYGDLAILPLTEDLSGKPSSFYGLTKLTAEGYLRIYHEAFGLNTVCFRYANVYGPRQGDGGEGGVVSIFNRLIVEGQELTVFGDGEQTRDFIYVDDVVDANIKAMGKPNCTGIYNISTNTGVSVNELIARFRAISERTFIVRYEAERVGDIKHSRLSNVKAMEDFGFVAHTSLDEGLKKTMDYFINQIRNK</sequence>
<gene>
    <name evidence="3" type="primary">galE_1</name>
    <name evidence="3" type="ORF">SAMEA44547418_00677</name>
</gene>
<keyword evidence="4" id="KW-1185">Reference proteome</keyword>
<dbReference type="PRINTS" id="PR01713">
    <property type="entry name" value="NUCEPIMERASE"/>
</dbReference>
<evidence type="ECO:0000256" key="1">
    <source>
        <dbReference type="ARBA" id="ARBA00007637"/>
    </source>
</evidence>
<evidence type="ECO:0000313" key="4">
    <source>
        <dbReference type="Proteomes" id="UP000214973"/>
    </source>
</evidence>
<dbReference type="EMBL" id="LT906470">
    <property type="protein sequence ID" value="SNV61520.1"/>
    <property type="molecule type" value="Genomic_DNA"/>
</dbReference>
<dbReference type="EC" id="5.1.3.2" evidence="3"/>
<organism evidence="3 4">
    <name type="scientific">Veillonella rodentium</name>
    <dbReference type="NCBI Taxonomy" id="248315"/>
    <lineage>
        <taxon>Bacteria</taxon>
        <taxon>Bacillati</taxon>
        <taxon>Bacillota</taxon>
        <taxon>Negativicutes</taxon>
        <taxon>Veillonellales</taxon>
        <taxon>Veillonellaceae</taxon>
        <taxon>Veillonella</taxon>
    </lineage>
</organism>
<evidence type="ECO:0000259" key="2">
    <source>
        <dbReference type="Pfam" id="PF01370"/>
    </source>
</evidence>
<feature type="domain" description="NAD-dependent epimerase/dehydratase" evidence="2">
    <location>
        <begin position="3"/>
        <end position="234"/>
    </location>
</feature>
<evidence type="ECO:0000313" key="3">
    <source>
        <dbReference type="EMBL" id="SNV61520.1"/>
    </source>
</evidence>
<dbReference type="SUPFAM" id="SSF51735">
    <property type="entry name" value="NAD(P)-binding Rossmann-fold domains"/>
    <property type="match status" value="1"/>
</dbReference>
<dbReference type="InterPro" id="IPR001509">
    <property type="entry name" value="Epimerase_deHydtase"/>
</dbReference>
<dbReference type="InterPro" id="IPR036291">
    <property type="entry name" value="NAD(P)-bd_dom_sf"/>
</dbReference>
<dbReference type="GO" id="GO:0003978">
    <property type="term" value="F:UDP-glucose 4-epimerase activity"/>
    <property type="evidence" value="ECO:0007669"/>
    <property type="project" value="UniProtKB-EC"/>
</dbReference>